<name>A0A7W1XDB7_9BACL</name>
<gene>
    <name evidence="2" type="ORF">H1164_17340</name>
</gene>
<keyword evidence="3" id="KW-1185">Reference proteome</keyword>
<dbReference type="AlphaFoldDB" id="A0A7W1XDB7"/>
<feature type="domain" description="Helix-turn-helix" evidence="1">
    <location>
        <begin position="3"/>
        <end position="67"/>
    </location>
</feature>
<dbReference type="GO" id="GO:0003677">
    <property type="term" value="F:DNA binding"/>
    <property type="evidence" value="ECO:0007669"/>
    <property type="project" value="UniProtKB-KW"/>
</dbReference>
<evidence type="ECO:0000313" key="2">
    <source>
        <dbReference type="EMBL" id="MBA4544594.1"/>
    </source>
</evidence>
<dbReference type="EMBL" id="JACEIP010000048">
    <property type="protein sequence ID" value="MBA4544594.1"/>
    <property type="molecule type" value="Genomic_DNA"/>
</dbReference>
<keyword evidence="2" id="KW-0238">DNA-binding</keyword>
<evidence type="ECO:0000313" key="3">
    <source>
        <dbReference type="Proteomes" id="UP000530514"/>
    </source>
</evidence>
<protein>
    <submittedName>
        <fullName evidence="2">DNA-binding protein</fullName>
    </submittedName>
</protein>
<evidence type="ECO:0000259" key="1">
    <source>
        <dbReference type="Pfam" id="PF20038"/>
    </source>
</evidence>
<reference evidence="2 3" key="1">
    <citation type="submission" date="2020-07" db="EMBL/GenBank/DDBJ databases">
        <authorList>
            <person name="Feng H."/>
        </authorList>
    </citation>
    <scope>NUCLEOTIDE SEQUENCE [LARGE SCALE GENOMIC DNA]</scope>
    <source>
        <strain evidence="3">s-11</strain>
    </source>
</reference>
<dbReference type="RefSeq" id="WP_152568626.1">
    <property type="nucleotide sequence ID" value="NZ_JACEIP010000048.1"/>
</dbReference>
<organism evidence="2 3">
    <name type="scientific">Thermoactinomyces daqus</name>
    <dbReference type="NCBI Taxonomy" id="1329516"/>
    <lineage>
        <taxon>Bacteria</taxon>
        <taxon>Bacillati</taxon>
        <taxon>Bacillota</taxon>
        <taxon>Bacilli</taxon>
        <taxon>Bacillales</taxon>
        <taxon>Thermoactinomycetaceae</taxon>
        <taxon>Thermoactinomyces</taxon>
    </lineage>
</organism>
<comment type="caution">
    <text evidence="2">The sequence shown here is derived from an EMBL/GenBank/DDBJ whole genome shotgun (WGS) entry which is preliminary data.</text>
</comment>
<sequence length="68" mass="8062">MDEYEVLQHIMTTSEAAQRWGYKENTIRAAIARGRFDEQIRKGMLRKSGDTWLIHEKAMYEVYGKPKK</sequence>
<dbReference type="InterPro" id="IPR045403">
    <property type="entry name" value="HTH_59_Firmicutes_type"/>
</dbReference>
<proteinExistence type="predicted"/>
<dbReference type="Pfam" id="PF20038">
    <property type="entry name" value="HTH_59"/>
    <property type="match status" value="1"/>
</dbReference>
<dbReference type="Proteomes" id="UP000530514">
    <property type="component" value="Unassembled WGS sequence"/>
</dbReference>
<dbReference type="OrthoDB" id="2936740at2"/>
<accession>A0A7W1XDB7</accession>